<evidence type="ECO:0000256" key="1">
    <source>
        <dbReference type="PROSITE-ProRule" id="PRU00047"/>
    </source>
</evidence>
<dbReference type="AlphaFoldDB" id="A0AAQ4EWH6"/>
<dbReference type="InterPro" id="IPR036875">
    <property type="entry name" value="Znf_CCHC_sf"/>
</dbReference>
<dbReference type="Pfam" id="PF00078">
    <property type="entry name" value="RVT_1"/>
    <property type="match status" value="1"/>
</dbReference>
<feature type="compositionally biased region" description="Polar residues" evidence="2">
    <location>
        <begin position="274"/>
        <end position="286"/>
    </location>
</feature>
<feature type="domain" description="CCHC-type" evidence="3">
    <location>
        <begin position="329"/>
        <end position="344"/>
    </location>
</feature>
<keyword evidence="1" id="KW-0863">Zinc-finger</keyword>
<dbReference type="Proteomes" id="UP001321473">
    <property type="component" value="Unassembled WGS sequence"/>
</dbReference>
<dbReference type="GO" id="GO:0071897">
    <property type="term" value="P:DNA biosynthetic process"/>
    <property type="evidence" value="ECO:0007669"/>
    <property type="project" value="UniProtKB-ARBA"/>
</dbReference>
<accession>A0AAQ4EWH6</accession>
<evidence type="ECO:0000313" key="5">
    <source>
        <dbReference type="Proteomes" id="UP001321473"/>
    </source>
</evidence>
<feature type="compositionally biased region" description="Basic and acidic residues" evidence="2">
    <location>
        <begin position="292"/>
        <end position="319"/>
    </location>
</feature>
<proteinExistence type="predicted"/>
<dbReference type="PANTHER" id="PTHR24559">
    <property type="entry name" value="TRANSPOSON TY3-I GAG-POL POLYPROTEIN"/>
    <property type="match status" value="1"/>
</dbReference>
<feature type="compositionally biased region" description="Basic and acidic residues" evidence="2">
    <location>
        <begin position="445"/>
        <end position="464"/>
    </location>
</feature>
<reference evidence="4 5" key="1">
    <citation type="journal article" date="2023" name="Arcadia Sci">
        <title>De novo assembly of a long-read Amblyomma americanum tick genome.</title>
        <authorList>
            <person name="Chou S."/>
            <person name="Poskanzer K.E."/>
            <person name="Rollins M."/>
            <person name="Thuy-Boun P.S."/>
        </authorList>
    </citation>
    <scope>NUCLEOTIDE SEQUENCE [LARGE SCALE GENOMIC DNA]</scope>
    <source>
        <strain evidence="4">F_SG_1</strain>
        <tissue evidence="4">Salivary glands</tissue>
    </source>
</reference>
<dbReference type="Gene3D" id="3.10.10.10">
    <property type="entry name" value="HIV Type 1 Reverse Transcriptase, subunit A, domain 1"/>
    <property type="match status" value="1"/>
</dbReference>
<dbReference type="Pfam" id="PF00098">
    <property type="entry name" value="zf-CCHC"/>
    <property type="match status" value="1"/>
</dbReference>
<comment type="caution">
    <text evidence="4">The sequence shown here is derived from an EMBL/GenBank/DDBJ whole genome shotgun (WGS) entry which is preliminary data.</text>
</comment>
<gene>
    <name evidence="4" type="ORF">V5799_019406</name>
</gene>
<keyword evidence="1" id="KW-0479">Metal-binding</keyword>
<evidence type="ECO:0000259" key="3">
    <source>
        <dbReference type="PROSITE" id="PS50158"/>
    </source>
</evidence>
<sequence length="734" mass="82052">MLRAEVDELRRLLTQQRHELPTRTGQETASQRHEGVRALAAAATQGPTDADHGIPPQSSPQNDASTAPEGTPSLNEVMAMFARAQLQMTEALTRMSAPASPVLIQSTNDTASAIPEYDGSAQRNALTRISQVERVAALAHWSPSLTLATAATRLQRAAKDWHSSYGIAYETWDTWKQAFTARFDRKLTMQEFLDLQAARALRSSETLVEYMYSKNAILDKSPYPLANEERISLILSGINEDTWANPLAAQPCCSVIELIDRAALLDTRRRKAVTAQTTQLRNSALGQRNRMRSSDESRGTAHDGRGDPGEQSGRREQREPGTSVRAKACFNCGNIGHLSRDCTRPKMEATIRAERRRGARTNEALNTEPTNRQANCFLQSTGGTLPIAKGFVGNRLVRVCIDSGSNVSVLNEGSLGPDVHSRPWTSPEKIEVARPMHQTFGRGNHGSDRRNIDREARRGRDRSLARCHGPDSGLRLAPCRERRRHVPPLDRHHPGPRTAIDEAPTSDIGFGRLNSKDPGPDEDFAYLVEEAVSKMTRDADAEERDELRAILKRHHRAFTTKTDALGLCDHAEHSIELRDDIPVASRPYRSFPADRHFMRERVNDYLARGIIRPSQSQYCAPTIVVDQPHHPTTPRRMVHDYRKLNEKTINPPYPMPVMEDVIDDIMRDGSRYFTVLDVKSAFLTVQIKPEDIHKTAFVTPGGKYEYLRMAFGFCKACPRVMTIAQESCATHLMA</sequence>
<dbReference type="PANTHER" id="PTHR24559:SF444">
    <property type="entry name" value="REVERSE TRANSCRIPTASE DOMAIN-CONTAINING PROTEIN"/>
    <property type="match status" value="1"/>
</dbReference>
<feature type="region of interest" description="Disordered" evidence="2">
    <location>
        <begin position="13"/>
        <end position="72"/>
    </location>
</feature>
<dbReference type="InterPro" id="IPR043502">
    <property type="entry name" value="DNA/RNA_pol_sf"/>
</dbReference>
<name>A0AAQ4EWH6_AMBAM</name>
<protein>
    <recommendedName>
        <fullName evidence="3">CCHC-type domain-containing protein</fullName>
    </recommendedName>
</protein>
<dbReference type="GO" id="GO:0008270">
    <property type="term" value="F:zinc ion binding"/>
    <property type="evidence" value="ECO:0007669"/>
    <property type="project" value="UniProtKB-KW"/>
</dbReference>
<keyword evidence="1" id="KW-0862">Zinc</keyword>
<dbReference type="SMART" id="SM00343">
    <property type="entry name" value="ZnF_C2HC"/>
    <property type="match status" value="1"/>
</dbReference>
<organism evidence="4 5">
    <name type="scientific">Amblyomma americanum</name>
    <name type="common">Lone star tick</name>
    <dbReference type="NCBI Taxonomy" id="6943"/>
    <lineage>
        <taxon>Eukaryota</taxon>
        <taxon>Metazoa</taxon>
        <taxon>Ecdysozoa</taxon>
        <taxon>Arthropoda</taxon>
        <taxon>Chelicerata</taxon>
        <taxon>Arachnida</taxon>
        <taxon>Acari</taxon>
        <taxon>Parasitiformes</taxon>
        <taxon>Ixodida</taxon>
        <taxon>Ixodoidea</taxon>
        <taxon>Ixodidae</taxon>
        <taxon>Amblyomminae</taxon>
        <taxon>Amblyomma</taxon>
    </lineage>
</organism>
<dbReference type="InterPro" id="IPR000477">
    <property type="entry name" value="RT_dom"/>
</dbReference>
<dbReference type="Gene3D" id="4.10.60.10">
    <property type="entry name" value="Zinc finger, CCHC-type"/>
    <property type="match status" value="1"/>
</dbReference>
<dbReference type="GO" id="GO:0003676">
    <property type="term" value="F:nucleic acid binding"/>
    <property type="evidence" value="ECO:0007669"/>
    <property type="project" value="InterPro"/>
</dbReference>
<feature type="region of interest" description="Disordered" evidence="2">
    <location>
        <begin position="438"/>
        <end position="515"/>
    </location>
</feature>
<dbReference type="InterPro" id="IPR001878">
    <property type="entry name" value="Znf_CCHC"/>
</dbReference>
<dbReference type="PROSITE" id="PS50158">
    <property type="entry name" value="ZF_CCHC"/>
    <property type="match status" value="1"/>
</dbReference>
<feature type="region of interest" description="Disordered" evidence="2">
    <location>
        <begin position="270"/>
        <end position="323"/>
    </location>
</feature>
<evidence type="ECO:0000256" key="2">
    <source>
        <dbReference type="SAM" id="MobiDB-lite"/>
    </source>
</evidence>
<dbReference type="SUPFAM" id="SSF57756">
    <property type="entry name" value="Retrovirus zinc finger-like domains"/>
    <property type="match status" value="1"/>
</dbReference>
<dbReference type="SUPFAM" id="SSF56672">
    <property type="entry name" value="DNA/RNA polymerases"/>
    <property type="match status" value="1"/>
</dbReference>
<dbReference type="CDD" id="cd01647">
    <property type="entry name" value="RT_LTR"/>
    <property type="match status" value="1"/>
</dbReference>
<keyword evidence="5" id="KW-1185">Reference proteome</keyword>
<dbReference type="InterPro" id="IPR053134">
    <property type="entry name" value="RNA-dir_DNA_polymerase"/>
</dbReference>
<evidence type="ECO:0000313" key="4">
    <source>
        <dbReference type="EMBL" id="KAK8779254.1"/>
    </source>
</evidence>
<dbReference type="EMBL" id="JARKHS020009986">
    <property type="protein sequence ID" value="KAK8779254.1"/>
    <property type="molecule type" value="Genomic_DNA"/>
</dbReference>